<keyword evidence="2" id="KW-1185">Reference proteome</keyword>
<protein>
    <submittedName>
        <fullName evidence="1">Uncharacterized protein</fullName>
    </submittedName>
</protein>
<evidence type="ECO:0000313" key="2">
    <source>
        <dbReference type="Proteomes" id="UP000217790"/>
    </source>
</evidence>
<proteinExistence type="predicted"/>
<dbReference type="EMBL" id="KZ293658">
    <property type="protein sequence ID" value="PBK92578.1"/>
    <property type="molecule type" value="Genomic_DNA"/>
</dbReference>
<gene>
    <name evidence="1" type="ORF">ARMGADRAFT_930179</name>
</gene>
<dbReference type="InParanoid" id="A0A2H3DNY8"/>
<dbReference type="OrthoDB" id="2966224at2759"/>
<reference evidence="2" key="1">
    <citation type="journal article" date="2017" name="Nat. Ecol. Evol.">
        <title>Genome expansion and lineage-specific genetic innovations in the forest pathogenic fungi Armillaria.</title>
        <authorList>
            <person name="Sipos G."/>
            <person name="Prasanna A.N."/>
            <person name="Walter M.C."/>
            <person name="O'Connor E."/>
            <person name="Balint B."/>
            <person name="Krizsan K."/>
            <person name="Kiss B."/>
            <person name="Hess J."/>
            <person name="Varga T."/>
            <person name="Slot J."/>
            <person name="Riley R."/>
            <person name="Boka B."/>
            <person name="Rigling D."/>
            <person name="Barry K."/>
            <person name="Lee J."/>
            <person name="Mihaltcheva S."/>
            <person name="LaButti K."/>
            <person name="Lipzen A."/>
            <person name="Waldron R."/>
            <person name="Moloney N.M."/>
            <person name="Sperisen C."/>
            <person name="Kredics L."/>
            <person name="Vagvoelgyi C."/>
            <person name="Patrignani A."/>
            <person name="Fitzpatrick D."/>
            <person name="Nagy I."/>
            <person name="Doyle S."/>
            <person name="Anderson J.B."/>
            <person name="Grigoriev I.V."/>
            <person name="Gueldener U."/>
            <person name="Muensterkoetter M."/>
            <person name="Nagy L.G."/>
        </authorList>
    </citation>
    <scope>NUCLEOTIDE SEQUENCE [LARGE SCALE GENOMIC DNA]</scope>
    <source>
        <strain evidence="2">Ar21-2</strain>
    </source>
</reference>
<evidence type="ECO:0000313" key="1">
    <source>
        <dbReference type="EMBL" id="PBK92578.1"/>
    </source>
</evidence>
<organism evidence="1 2">
    <name type="scientific">Armillaria gallica</name>
    <name type="common">Bulbous honey fungus</name>
    <name type="synonym">Armillaria bulbosa</name>
    <dbReference type="NCBI Taxonomy" id="47427"/>
    <lineage>
        <taxon>Eukaryota</taxon>
        <taxon>Fungi</taxon>
        <taxon>Dikarya</taxon>
        <taxon>Basidiomycota</taxon>
        <taxon>Agaricomycotina</taxon>
        <taxon>Agaricomycetes</taxon>
        <taxon>Agaricomycetidae</taxon>
        <taxon>Agaricales</taxon>
        <taxon>Marasmiineae</taxon>
        <taxon>Physalacriaceae</taxon>
        <taxon>Armillaria</taxon>
    </lineage>
</organism>
<accession>A0A2H3DNY8</accession>
<dbReference type="AlphaFoldDB" id="A0A2H3DNY8"/>
<name>A0A2H3DNY8_ARMGA</name>
<sequence length="233" mass="26856">MKDIGGLDGVYVELDDGEQTWRLVKRDKETGKSEEMVFTATSALVHMDLLPITRETMGMKEKLRFLSQSIMITGFGRQSFDHAIKAIKEIQHTGEREFYQGQLQEWLPSKFQGHNTIKMSNRYFRAQSKSEQEIGTPIGQDVDPRGVLAWLAGSNLIHMEENDVNYYRRLIKGLKKRQVDSIHINRLETNGLDDARYVRVKLQMFRVGNIVEVQCSVVFMRCKGNNANMKLIL</sequence>
<dbReference type="Proteomes" id="UP000217790">
    <property type="component" value="Unassembled WGS sequence"/>
</dbReference>